<evidence type="ECO:0000313" key="2">
    <source>
        <dbReference type="EMBL" id="OAV90671.1"/>
    </source>
</evidence>
<accession>A0A180GDH6</accession>
<reference evidence="2" key="2">
    <citation type="submission" date="2016-05" db="EMBL/GenBank/DDBJ databases">
        <title>Comparative analysis highlights variable genome content of wheat rusts and divergence of the mating loci.</title>
        <authorList>
            <person name="Cuomo C.A."/>
            <person name="Bakkeren G."/>
            <person name="Szabo L."/>
            <person name="Khalil H."/>
            <person name="Joly D."/>
            <person name="Goldberg J."/>
            <person name="Young S."/>
            <person name="Zeng Q."/>
            <person name="Fellers J."/>
        </authorList>
    </citation>
    <scope>NUCLEOTIDE SEQUENCE [LARGE SCALE GENOMIC DNA]</scope>
    <source>
        <strain evidence="2">1-1 BBBD Race 1</strain>
    </source>
</reference>
<feature type="region of interest" description="Disordered" evidence="1">
    <location>
        <begin position="1"/>
        <end position="78"/>
    </location>
</feature>
<keyword evidence="4" id="KW-1185">Reference proteome</keyword>
<gene>
    <name evidence="2" type="ORF">PTTG_28229</name>
</gene>
<reference evidence="3" key="4">
    <citation type="submission" date="2025-05" db="UniProtKB">
        <authorList>
            <consortium name="EnsemblFungi"/>
        </authorList>
    </citation>
    <scope>IDENTIFICATION</scope>
    <source>
        <strain evidence="3">isolate 1-1 / race 1 (BBBD)</strain>
    </source>
</reference>
<feature type="compositionally biased region" description="Basic residues" evidence="1">
    <location>
        <begin position="1"/>
        <end position="11"/>
    </location>
</feature>
<dbReference type="Proteomes" id="UP000005240">
    <property type="component" value="Unassembled WGS sequence"/>
</dbReference>
<protein>
    <recommendedName>
        <fullName evidence="5">BED-type domain-containing protein</fullName>
    </recommendedName>
</protein>
<dbReference type="EnsemblFungi" id="PTTG_28229-t43_1">
    <property type="protein sequence ID" value="PTTG_28229-t43_1-p1"/>
    <property type="gene ID" value="PTTG_28229"/>
</dbReference>
<dbReference type="OrthoDB" id="2503796at2759"/>
<dbReference type="VEuPathDB" id="FungiDB:PTTG_28229"/>
<name>A0A180GDH6_PUCT1</name>
<evidence type="ECO:0000256" key="1">
    <source>
        <dbReference type="SAM" id="MobiDB-lite"/>
    </source>
</evidence>
<feature type="compositionally biased region" description="Polar residues" evidence="1">
    <location>
        <begin position="42"/>
        <end position="54"/>
    </location>
</feature>
<sequence length="282" mass="31421">MSSARTRKKRNTQTNHTSTPPSSQLQHDKRPEENTSDKDDPTPNSKQPSLTPASTPLVPLPDEEELKRARKVASNEMSTSYKSYRVPELSNQKDKFGRAMIAYCCKRCNIKINRPMANSSCSNLTKHAAICLRKQQESESNRSLGALGITGTGDINPKEVPQLCAIWCAEAARPFSALVDPSHQALLHPTVCKNLPTRKAVSRDIHKLYSVIQEDYRSTLQAHKGALYLGVDAWQSPNSFDILGVVVYRLAEDNLVFKLVQGLNTFKINKSSRSSTSRFHPS</sequence>
<feature type="compositionally biased region" description="Basic and acidic residues" evidence="1">
    <location>
        <begin position="26"/>
        <end position="41"/>
    </location>
</feature>
<evidence type="ECO:0000313" key="4">
    <source>
        <dbReference type="Proteomes" id="UP000005240"/>
    </source>
</evidence>
<feature type="compositionally biased region" description="Polar residues" evidence="1">
    <location>
        <begin position="12"/>
        <end position="25"/>
    </location>
</feature>
<reference evidence="3 4" key="3">
    <citation type="journal article" date="2017" name="G3 (Bethesda)">
        <title>Comparative analysis highlights variable genome content of wheat rusts and divergence of the mating loci.</title>
        <authorList>
            <person name="Cuomo C.A."/>
            <person name="Bakkeren G."/>
            <person name="Khalil H.B."/>
            <person name="Panwar V."/>
            <person name="Joly D."/>
            <person name="Linning R."/>
            <person name="Sakthikumar S."/>
            <person name="Song X."/>
            <person name="Adiconis X."/>
            <person name="Fan L."/>
            <person name="Goldberg J.M."/>
            <person name="Levin J.Z."/>
            <person name="Young S."/>
            <person name="Zeng Q."/>
            <person name="Anikster Y."/>
            <person name="Bruce M."/>
            <person name="Wang M."/>
            <person name="Yin C."/>
            <person name="McCallum B."/>
            <person name="Szabo L.J."/>
            <person name="Hulbert S."/>
            <person name="Chen X."/>
            <person name="Fellers J.P."/>
        </authorList>
    </citation>
    <scope>NUCLEOTIDE SEQUENCE</scope>
    <source>
        <strain evidence="4">Isolate 1-1 / race 1 (BBBD)</strain>
        <strain evidence="3">isolate 1-1 / race 1 (BBBD)</strain>
    </source>
</reference>
<evidence type="ECO:0000313" key="3">
    <source>
        <dbReference type="EnsemblFungi" id="PTTG_28229-t43_1-p1"/>
    </source>
</evidence>
<evidence type="ECO:0008006" key="5">
    <source>
        <dbReference type="Google" id="ProtNLM"/>
    </source>
</evidence>
<proteinExistence type="predicted"/>
<organism evidence="2">
    <name type="scientific">Puccinia triticina (isolate 1-1 / race 1 (BBBD))</name>
    <name type="common">Brown leaf rust fungus</name>
    <dbReference type="NCBI Taxonomy" id="630390"/>
    <lineage>
        <taxon>Eukaryota</taxon>
        <taxon>Fungi</taxon>
        <taxon>Dikarya</taxon>
        <taxon>Basidiomycota</taxon>
        <taxon>Pucciniomycotina</taxon>
        <taxon>Pucciniomycetes</taxon>
        <taxon>Pucciniales</taxon>
        <taxon>Pucciniaceae</taxon>
        <taxon>Puccinia</taxon>
    </lineage>
</organism>
<reference evidence="2" key="1">
    <citation type="submission" date="2009-11" db="EMBL/GenBank/DDBJ databases">
        <authorList>
            <consortium name="The Broad Institute Genome Sequencing Platform"/>
            <person name="Ward D."/>
            <person name="Feldgarden M."/>
            <person name="Earl A."/>
            <person name="Young S.K."/>
            <person name="Zeng Q."/>
            <person name="Koehrsen M."/>
            <person name="Alvarado L."/>
            <person name="Berlin A."/>
            <person name="Bochicchio J."/>
            <person name="Borenstein D."/>
            <person name="Chapman S.B."/>
            <person name="Chen Z."/>
            <person name="Engels R."/>
            <person name="Freedman E."/>
            <person name="Gellesch M."/>
            <person name="Goldberg J."/>
            <person name="Griggs A."/>
            <person name="Gujja S."/>
            <person name="Heilman E."/>
            <person name="Heiman D."/>
            <person name="Hepburn T."/>
            <person name="Howarth C."/>
            <person name="Jen D."/>
            <person name="Larson L."/>
            <person name="Lewis B."/>
            <person name="Mehta T."/>
            <person name="Park D."/>
            <person name="Pearson M."/>
            <person name="Roberts A."/>
            <person name="Saif S."/>
            <person name="Shea T."/>
            <person name="Shenoy N."/>
            <person name="Sisk P."/>
            <person name="Stolte C."/>
            <person name="Sykes S."/>
            <person name="Thomson T."/>
            <person name="Walk T."/>
            <person name="White J."/>
            <person name="Yandava C."/>
            <person name="Izard J."/>
            <person name="Baranova O.V."/>
            <person name="Blanton J.M."/>
            <person name="Tanner A.C."/>
            <person name="Dewhirst F.E."/>
            <person name="Haas B."/>
            <person name="Nusbaum C."/>
            <person name="Birren B."/>
        </authorList>
    </citation>
    <scope>NUCLEOTIDE SEQUENCE [LARGE SCALE GENOMIC DNA]</scope>
    <source>
        <strain evidence="2">1-1 BBBD Race 1</strain>
    </source>
</reference>
<dbReference type="EMBL" id="ADAS02000096">
    <property type="protein sequence ID" value="OAV90671.1"/>
    <property type="molecule type" value="Genomic_DNA"/>
</dbReference>
<dbReference type="AlphaFoldDB" id="A0A180GDH6"/>